<dbReference type="Gene3D" id="3.40.50.720">
    <property type="entry name" value="NAD(P)-binding Rossmann-like Domain"/>
    <property type="match status" value="1"/>
</dbReference>
<sequence length="96" mass="10680">MQANRLHPEGLPELDPCEQLDTIIITGRSMNELERTAVVDWLHPAASHARRIASICGGAKLVIGGNMVKILAWYDNEWGFSNRLVDLAVLMDKRGL</sequence>
<evidence type="ECO:0000313" key="2">
    <source>
        <dbReference type="Proteomes" id="UP000033354"/>
    </source>
</evidence>
<gene>
    <name evidence="1" type="ORF">SG71_15215</name>
</gene>
<dbReference type="InterPro" id="IPR029062">
    <property type="entry name" value="Class_I_gatase-like"/>
</dbReference>
<name>A0AAW3HE50_9ENTR</name>
<evidence type="ECO:0008006" key="3">
    <source>
        <dbReference type="Google" id="ProtNLM"/>
    </source>
</evidence>
<proteinExistence type="predicted"/>
<protein>
    <recommendedName>
        <fullName evidence="3">Glyceraldehyde-3-phosphate dehydrogenase (phosphorylating)</fullName>
    </recommendedName>
</protein>
<evidence type="ECO:0000313" key="1">
    <source>
        <dbReference type="EMBL" id="KJX34803.1"/>
    </source>
</evidence>
<dbReference type="EMBL" id="JZKT01000024">
    <property type="protein sequence ID" value="KJX34803.1"/>
    <property type="molecule type" value="Genomic_DNA"/>
</dbReference>
<reference evidence="1 2" key="1">
    <citation type="submission" date="2015-02" db="EMBL/GenBank/DDBJ databases">
        <authorList>
            <person name="Adams M."/>
            <person name="Sutton G."/>
            <person name="Nelson K."/>
            <person name="Bonomo R."/>
            <person name="McCorrison J."/>
            <person name="Sanka R."/>
            <person name="Brinkac L."/>
            <person name="Nierman W."/>
        </authorList>
    </citation>
    <scope>NUCLEOTIDE SEQUENCE [LARGE SCALE GENOMIC DNA]</scope>
    <source>
        <strain evidence="1 2">CIDEIMsCOL9</strain>
    </source>
</reference>
<organism evidence="1 2">
    <name type="scientific">Enterobacter chengduensis</name>
    <dbReference type="NCBI Taxonomy" id="2494701"/>
    <lineage>
        <taxon>Bacteria</taxon>
        <taxon>Pseudomonadati</taxon>
        <taxon>Pseudomonadota</taxon>
        <taxon>Gammaproteobacteria</taxon>
        <taxon>Enterobacterales</taxon>
        <taxon>Enterobacteriaceae</taxon>
        <taxon>Enterobacter</taxon>
        <taxon>Enterobacter cloacae complex</taxon>
    </lineage>
</organism>
<dbReference type="AlphaFoldDB" id="A0AAW3HE50"/>
<dbReference type="Proteomes" id="UP000033354">
    <property type="component" value="Unassembled WGS sequence"/>
</dbReference>
<dbReference type="SUPFAM" id="SSF52317">
    <property type="entry name" value="Class I glutamine amidotransferase-like"/>
    <property type="match status" value="1"/>
</dbReference>
<comment type="caution">
    <text evidence="1">The sequence shown here is derived from an EMBL/GenBank/DDBJ whole genome shotgun (WGS) entry which is preliminary data.</text>
</comment>
<accession>A0AAW3HE50</accession>
<keyword evidence="2" id="KW-1185">Reference proteome</keyword>
<dbReference type="Gene3D" id="3.30.360.10">
    <property type="entry name" value="Dihydrodipicolinate Reductase, domain 2"/>
    <property type="match status" value="1"/>
</dbReference>